<proteinExistence type="predicted"/>
<reference evidence="1" key="1">
    <citation type="submission" date="2014-11" db="EMBL/GenBank/DDBJ databases">
        <authorList>
            <person name="Amaro Gonzalez C."/>
        </authorList>
    </citation>
    <scope>NUCLEOTIDE SEQUENCE</scope>
</reference>
<accession>A0A0E9WMS9</accession>
<dbReference type="AlphaFoldDB" id="A0A0E9WMS9"/>
<sequence>MINVFLLRVSSIFTGLASGRFFSISLFLSSLGDTTAQNPYPMQTTPTSVHVVKIVLMPLMSQNIHSPGETKVTEQMILERKS</sequence>
<protein>
    <submittedName>
        <fullName evidence="1">Uncharacterized protein</fullName>
    </submittedName>
</protein>
<name>A0A0E9WMS9_ANGAN</name>
<dbReference type="EMBL" id="GBXM01016961">
    <property type="protein sequence ID" value="JAH91616.1"/>
    <property type="molecule type" value="Transcribed_RNA"/>
</dbReference>
<reference evidence="1" key="2">
    <citation type="journal article" date="2015" name="Fish Shellfish Immunol.">
        <title>Early steps in the European eel (Anguilla anguilla)-Vibrio vulnificus interaction in the gills: Role of the RtxA13 toxin.</title>
        <authorList>
            <person name="Callol A."/>
            <person name="Pajuelo D."/>
            <person name="Ebbesson L."/>
            <person name="Teles M."/>
            <person name="MacKenzie S."/>
            <person name="Amaro C."/>
        </authorList>
    </citation>
    <scope>NUCLEOTIDE SEQUENCE</scope>
</reference>
<organism evidence="1">
    <name type="scientific">Anguilla anguilla</name>
    <name type="common">European freshwater eel</name>
    <name type="synonym">Muraena anguilla</name>
    <dbReference type="NCBI Taxonomy" id="7936"/>
    <lineage>
        <taxon>Eukaryota</taxon>
        <taxon>Metazoa</taxon>
        <taxon>Chordata</taxon>
        <taxon>Craniata</taxon>
        <taxon>Vertebrata</taxon>
        <taxon>Euteleostomi</taxon>
        <taxon>Actinopterygii</taxon>
        <taxon>Neopterygii</taxon>
        <taxon>Teleostei</taxon>
        <taxon>Anguilliformes</taxon>
        <taxon>Anguillidae</taxon>
        <taxon>Anguilla</taxon>
    </lineage>
</organism>
<evidence type="ECO:0000313" key="1">
    <source>
        <dbReference type="EMBL" id="JAH91616.1"/>
    </source>
</evidence>